<gene>
    <name evidence="1" type="ORF">SASPL_111503</name>
</gene>
<dbReference type="AlphaFoldDB" id="A0A8X8YCL6"/>
<comment type="caution">
    <text evidence="1">The sequence shown here is derived from an EMBL/GenBank/DDBJ whole genome shotgun (WGS) entry which is preliminary data.</text>
</comment>
<sequence length="67" mass="7414">MALRSLASRVGLRLMMEGNLRSSSYSLRYFSDGKGRVLSKETVYIQIEENGERKVGEAQEEGGSGKT</sequence>
<dbReference type="EMBL" id="PNBA02000004">
    <property type="protein sequence ID" value="KAG6427261.1"/>
    <property type="molecule type" value="Genomic_DNA"/>
</dbReference>
<organism evidence="1">
    <name type="scientific">Salvia splendens</name>
    <name type="common">Scarlet sage</name>
    <dbReference type="NCBI Taxonomy" id="180675"/>
    <lineage>
        <taxon>Eukaryota</taxon>
        <taxon>Viridiplantae</taxon>
        <taxon>Streptophyta</taxon>
        <taxon>Embryophyta</taxon>
        <taxon>Tracheophyta</taxon>
        <taxon>Spermatophyta</taxon>
        <taxon>Magnoliopsida</taxon>
        <taxon>eudicotyledons</taxon>
        <taxon>Gunneridae</taxon>
        <taxon>Pentapetalae</taxon>
        <taxon>asterids</taxon>
        <taxon>lamiids</taxon>
        <taxon>Lamiales</taxon>
        <taxon>Lamiaceae</taxon>
        <taxon>Nepetoideae</taxon>
        <taxon>Mentheae</taxon>
        <taxon>Salviinae</taxon>
        <taxon>Salvia</taxon>
        <taxon>Salvia subgen. Calosphace</taxon>
        <taxon>core Calosphace</taxon>
    </lineage>
</organism>
<evidence type="ECO:0000313" key="2">
    <source>
        <dbReference type="Proteomes" id="UP000298416"/>
    </source>
</evidence>
<accession>A0A8X8YCL6</accession>
<evidence type="ECO:0000313" key="1">
    <source>
        <dbReference type="EMBL" id="KAG6427261.1"/>
    </source>
</evidence>
<protein>
    <submittedName>
        <fullName evidence="1">Uncharacterized protein</fullName>
    </submittedName>
</protein>
<reference evidence="1" key="2">
    <citation type="submission" date="2020-08" db="EMBL/GenBank/DDBJ databases">
        <title>Plant Genome Project.</title>
        <authorList>
            <person name="Zhang R.-G."/>
        </authorList>
    </citation>
    <scope>NUCLEOTIDE SEQUENCE</scope>
    <source>
        <strain evidence="1">Huo1</strain>
        <tissue evidence="1">Leaf</tissue>
    </source>
</reference>
<keyword evidence="2" id="KW-1185">Reference proteome</keyword>
<dbReference type="Proteomes" id="UP000298416">
    <property type="component" value="Unassembled WGS sequence"/>
</dbReference>
<name>A0A8X8YCL6_SALSN</name>
<proteinExistence type="predicted"/>
<reference evidence="1" key="1">
    <citation type="submission" date="2018-01" db="EMBL/GenBank/DDBJ databases">
        <authorList>
            <person name="Mao J.F."/>
        </authorList>
    </citation>
    <scope>NUCLEOTIDE SEQUENCE</scope>
    <source>
        <strain evidence="1">Huo1</strain>
        <tissue evidence="1">Leaf</tissue>
    </source>
</reference>